<protein>
    <submittedName>
        <fullName evidence="2">Uncharacterized protein</fullName>
    </submittedName>
</protein>
<feature type="chain" id="PRO_5027594300" evidence="1">
    <location>
        <begin position="21"/>
        <end position="168"/>
    </location>
</feature>
<keyword evidence="1" id="KW-0732">Signal</keyword>
<organism evidence="2">
    <name type="scientific">candidate division WOR-3 bacterium</name>
    <dbReference type="NCBI Taxonomy" id="2052148"/>
    <lineage>
        <taxon>Bacteria</taxon>
        <taxon>Bacteria division WOR-3</taxon>
    </lineage>
</organism>
<evidence type="ECO:0000313" key="2">
    <source>
        <dbReference type="EMBL" id="HGE99226.1"/>
    </source>
</evidence>
<dbReference type="EMBL" id="DTMQ01000026">
    <property type="protein sequence ID" value="HGE99226.1"/>
    <property type="molecule type" value="Genomic_DNA"/>
</dbReference>
<dbReference type="AlphaFoldDB" id="A0A7C3UYM8"/>
<sequence>MFKRITFFMAFAFFLANALALTGEQKSLSSYLIPIEKKGIETTKEGYIQLRGFAFQPYRLKFSFYIENLPEESGGLLKIEVKGENKPVRFRILALGKDGYYYHQIWEKKVRKNGKVITFNLREGERIYSDAYPYSLVPEKKPDLFLFIENGSKGRFSLRITRLILEER</sequence>
<accession>A0A7C3UYM8</accession>
<comment type="caution">
    <text evidence="2">The sequence shown here is derived from an EMBL/GenBank/DDBJ whole genome shotgun (WGS) entry which is preliminary data.</text>
</comment>
<feature type="signal peptide" evidence="1">
    <location>
        <begin position="1"/>
        <end position="20"/>
    </location>
</feature>
<reference evidence="2" key="1">
    <citation type="journal article" date="2020" name="mSystems">
        <title>Genome- and Community-Level Interaction Insights into Carbon Utilization and Element Cycling Functions of Hydrothermarchaeota in Hydrothermal Sediment.</title>
        <authorList>
            <person name="Zhou Z."/>
            <person name="Liu Y."/>
            <person name="Xu W."/>
            <person name="Pan J."/>
            <person name="Luo Z.H."/>
            <person name="Li M."/>
        </authorList>
    </citation>
    <scope>NUCLEOTIDE SEQUENCE [LARGE SCALE GENOMIC DNA]</scope>
    <source>
        <strain evidence="2">SpSt-906</strain>
    </source>
</reference>
<gene>
    <name evidence="2" type="ORF">ENX07_04050</name>
</gene>
<name>A0A7C3UYM8_UNCW3</name>
<proteinExistence type="predicted"/>
<evidence type="ECO:0000256" key="1">
    <source>
        <dbReference type="SAM" id="SignalP"/>
    </source>
</evidence>